<feature type="signal peptide" evidence="1">
    <location>
        <begin position="1"/>
        <end position="19"/>
    </location>
</feature>
<organism evidence="2 3">
    <name type="scientific">Lacipirellula parvula</name>
    <dbReference type="NCBI Taxonomy" id="2650471"/>
    <lineage>
        <taxon>Bacteria</taxon>
        <taxon>Pseudomonadati</taxon>
        <taxon>Planctomycetota</taxon>
        <taxon>Planctomycetia</taxon>
        <taxon>Pirellulales</taxon>
        <taxon>Lacipirellulaceae</taxon>
        <taxon>Lacipirellula</taxon>
    </lineage>
</organism>
<reference evidence="3" key="1">
    <citation type="submission" date="2019-10" db="EMBL/GenBank/DDBJ databases">
        <title>Lacipirellula parvula gen. nov., sp. nov., representing a lineage of planctomycetes widespread in freshwater anoxic habitats, and description of the family Lacipirellulaceae.</title>
        <authorList>
            <person name="Dedysh S.N."/>
            <person name="Kulichevskaya I.S."/>
            <person name="Beletsky A.V."/>
            <person name="Rakitin A.L."/>
            <person name="Mardanov A.V."/>
            <person name="Ivanova A.A."/>
            <person name="Saltykova V.X."/>
            <person name="Rijpstra W.I.C."/>
            <person name="Sinninghe Damste J.S."/>
            <person name="Ravin N.V."/>
        </authorList>
    </citation>
    <scope>NUCLEOTIDE SEQUENCE [LARGE SCALE GENOMIC DNA]</scope>
    <source>
        <strain evidence="3">PX69</strain>
    </source>
</reference>
<gene>
    <name evidence="2" type="ORF">PLANPX_6144</name>
</gene>
<protein>
    <recommendedName>
        <fullName evidence="4">PEP-CTERM protein-sorting domain-containing protein</fullName>
    </recommendedName>
</protein>
<evidence type="ECO:0008006" key="4">
    <source>
        <dbReference type="Google" id="ProtNLM"/>
    </source>
</evidence>
<dbReference type="Proteomes" id="UP000326837">
    <property type="component" value="Chromosome"/>
</dbReference>
<keyword evidence="1" id="KW-0732">Signal</keyword>
<sequence>MRFLLALILTTLASQGVAATIVDQAHQAHSWNYALDYPGDYMAQTFTIRNAGKLAQVSVDVILTGYADSKPPIDDLHMKIVRTDALGVPVIDQVLATHSFKWTELDQYGVNDKPHPAFDASPWNILVSVGDVLAIVLISEQTGEDQSFSDRRFDYLWYGGTQNPHPGGDFYLYSPKRYGTAPYKWTTMVNAPTPPPVNTRVDMSFRITVEEVPEPQSVVLLALSLAIGCIGKLRWRRRGA</sequence>
<evidence type="ECO:0000256" key="1">
    <source>
        <dbReference type="SAM" id="SignalP"/>
    </source>
</evidence>
<feature type="chain" id="PRO_5025004378" description="PEP-CTERM protein-sorting domain-containing protein" evidence="1">
    <location>
        <begin position="20"/>
        <end position="240"/>
    </location>
</feature>
<dbReference type="EMBL" id="AP021861">
    <property type="protein sequence ID" value="BBO36532.1"/>
    <property type="molecule type" value="Genomic_DNA"/>
</dbReference>
<dbReference type="AlphaFoldDB" id="A0A5K7XK43"/>
<name>A0A5K7XK43_9BACT</name>
<accession>A0A5K7XK43</accession>
<evidence type="ECO:0000313" key="3">
    <source>
        <dbReference type="Proteomes" id="UP000326837"/>
    </source>
</evidence>
<evidence type="ECO:0000313" key="2">
    <source>
        <dbReference type="EMBL" id="BBO36532.1"/>
    </source>
</evidence>
<dbReference type="KEGG" id="lpav:PLANPX_6144"/>
<proteinExistence type="predicted"/>
<dbReference type="RefSeq" id="WP_152101688.1">
    <property type="nucleotide sequence ID" value="NZ_AP021861.1"/>
</dbReference>
<keyword evidence="3" id="KW-1185">Reference proteome</keyword>